<dbReference type="GO" id="GO:0046718">
    <property type="term" value="P:symbiont entry into host cell"/>
    <property type="evidence" value="ECO:0007669"/>
    <property type="project" value="InterPro"/>
</dbReference>
<reference evidence="3" key="1">
    <citation type="submission" date="2016-10" db="EMBL/GenBank/DDBJ databases">
        <authorList>
            <person name="Varghese N."/>
            <person name="Submissions S."/>
        </authorList>
    </citation>
    <scope>NUCLEOTIDE SEQUENCE [LARGE SCALE GENOMIC DNA]</scope>
    <source>
        <strain evidence="3">ATCC 29999</strain>
    </source>
</reference>
<feature type="domain" description="Phage tail collar" evidence="1">
    <location>
        <begin position="262"/>
        <end position="308"/>
    </location>
</feature>
<dbReference type="Pfam" id="PF02413">
    <property type="entry name" value="Caudo_TAP"/>
    <property type="match status" value="1"/>
</dbReference>
<dbReference type="PANTHER" id="PTHR34413">
    <property type="entry name" value="PROPHAGE TAIL FIBER ASSEMBLY PROTEIN HOMOLOG TFAE-RELATED-RELATED"/>
    <property type="match status" value="1"/>
</dbReference>
<evidence type="ECO:0000259" key="1">
    <source>
        <dbReference type="Pfam" id="PF07484"/>
    </source>
</evidence>
<dbReference type="Proteomes" id="UP000183223">
    <property type="component" value="Unassembled WGS sequence"/>
</dbReference>
<evidence type="ECO:0000313" key="2">
    <source>
        <dbReference type="EMBL" id="SCZ65471.1"/>
    </source>
</evidence>
<dbReference type="AlphaFoldDB" id="A0A1G5QW41"/>
<name>A0A1G5QW41_PHOLU</name>
<protein>
    <submittedName>
        <fullName evidence="2">Phage Tail Collar Domain</fullName>
    </submittedName>
</protein>
<evidence type="ECO:0000313" key="3">
    <source>
        <dbReference type="Proteomes" id="UP000183223"/>
    </source>
</evidence>
<dbReference type="PANTHER" id="PTHR34413:SF2">
    <property type="entry name" value="PROPHAGE TAIL FIBER ASSEMBLY PROTEIN HOMOLOG TFAE-RELATED"/>
    <property type="match status" value="1"/>
</dbReference>
<dbReference type="InterPro" id="IPR003458">
    <property type="entry name" value="Phage_T4_Gp38_tail_assem"/>
</dbReference>
<organism evidence="2 3">
    <name type="scientific">Photorhabdus luminescens</name>
    <name type="common">Xenorhabdus luminescens</name>
    <dbReference type="NCBI Taxonomy" id="29488"/>
    <lineage>
        <taxon>Bacteria</taxon>
        <taxon>Pseudomonadati</taxon>
        <taxon>Pseudomonadota</taxon>
        <taxon>Gammaproteobacteria</taxon>
        <taxon>Enterobacterales</taxon>
        <taxon>Morganellaceae</taxon>
        <taxon>Photorhabdus</taxon>
    </lineage>
</organism>
<accession>A0A1G5QW41</accession>
<dbReference type="EMBL" id="FMWJ01000009">
    <property type="protein sequence ID" value="SCZ65471.1"/>
    <property type="molecule type" value="Genomic_DNA"/>
</dbReference>
<dbReference type="InterPro" id="IPR037053">
    <property type="entry name" value="Phage_tail_collar_dom_sf"/>
</dbReference>
<gene>
    <name evidence="2" type="ORF">SAMN02982990_02433</name>
</gene>
<keyword evidence="3" id="KW-1185">Reference proteome</keyword>
<dbReference type="InterPro" id="IPR051220">
    <property type="entry name" value="TFA_Chaperone"/>
</dbReference>
<dbReference type="InterPro" id="IPR005068">
    <property type="entry name" value="Phage_lambda_Stf-r2"/>
</dbReference>
<dbReference type="Pfam" id="PF03406">
    <property type="entry name" value="Phage_fiber_2"/>
    <property type="match status" value="1"/>
</dbReference>
<dbReference type="Pfam" id="PF07484">
    <property type="entry name" value="Collar"/>
    <property type="match status" value="1"/>
</dbReference>
<dbReference type="Gene3D" id="3.90.1340.10">
    <property type="entry name" value="Phage tail collar domain"/>
    <property type="match status" value="1"/>
</dbReference>
<dbReference type="SUPFAM" id="SSF88874">
    <property type="entry name" value="Receptor-binding domain of short tail fibre protein gp12"/>
    <property type="match status" value="1"/>
</dbReference>
<proteinExistence type="predicted"/>
<dbReference type="InterPro" id="IPR011083">
    <property type="entry name" value="Phage_tail_collar_dom"/>
</dbReference>
<sequence>MSSKNDFKAFSINDNANVVSQERYEESQSLKTGFPPDNITVHLLNKVLRQSSTIASVVSNFIATYSGNDVLDDGDIVKLTAQLNGALDQKIATEVPNASLTQKGVVQLIEVVGNSNILAATQKLVSDVNNNANSRLSKNQNGADISDKNEFVKNLGLSETVSLAKNSAQRDWVSGNYALKKSQEQFTCSSLDVDANHEYAGIRLKKKDGYYIQMATNPDGQDPLTIYYRDKSGNTLYYASLQKKSGTLAMTDDVSSVNIPVGAPILHSSRYTPKGYLCCHGQTFDKSRYPQLAAAYPDGKIPDLRGKFDTFNYIVRAVCSIMTEQKYALEHETAVLGKDGLAIQAGWIKVYHTNQITREFTNSDIEYAMLGVSLSAGAYLDEPELPDSDDMAICRSEDGKRWEIVPDYRGKIVYNKQTRAQQEITELGELPEILTFKKPDTDYDRWNGKEWVVDQDLLKSHQIAEAKQKQAELLLQANETLSLLQDSVDLEIATTAEEAALLEWKKYRVLLARVDILQTPDIEWPEMPK</sequence>
<dbReference type="GO" id="GO:0019062">
    <property type="term" value="P:virion attachment to host cell"/>
    <property type="evidence" value="ECO:0007669"/>
    <property type="project" value="InterPro"/>
</dbReference>